<keyword evidence="6 7" id="KW-0694">RNA-binding</keyword>
<evidence type="ECO:0000256" key="2">
    <source>
        <dbReference type="ARBA" id="ARBA00022552"/>
    </source>
</evidence>
<gene>
    <name evidence="7 11" type="primary">ksgA</name>
    <name evidence="7" type="synonym">rsmA</name>
    <name evidence="11" type="ORF">Dform_00128</name>
</gene>
<evidence type="ECO:0000256" key="4">
    <source>
        <dbReference type="ARBA" id="ARBA00022679"/>
    </source>
</evidence>
<feature type="binding site" evidence="7 8">
    <location>
        <position position="103"/>
    </location>
    <ligand>
        <name>S-adenosyl-L-methionine</name>
        <dbReference type="ChEBI" id="CHEBI:59789"/>
    </ligand>
</feature>
<evidence type="ECO:0000256" key="1">
    <source>
        <dbReference type="ARBA" id="ARBA00022490"/>
    </source>
</evidence>
<feature type="binding site" evidence="7 8">
    <location>
        <position position="82"/>
    </location>
    <ligand>
        <name>S-adenosyl-L-methionine</name>
        <dbReference type="ChEBI" id="CHEBI:59789"/>
    </ligand>
</feature>
<keyword evidence="2 7" id="KW-0698">rRNA processing</keyword>
<dbReference type="InterPro" id="IPR020598">
    <property type="entry name" value="rRNA_Ade_methylase_Trfase_N"/>
</dbReference>
<reference evidence="12" key="1">
    <citation type="submission" date="2016-11" db="EMBL/GenBank/DDBJ databases">
        <title>Dehalogenimonas formicexedens sp. nov., a chlorinated alkane respiring bacterium isolated from contaminated groundwater.</title>
        <authorList>
            <person name="Key T.A."/>
            <person name="Bowman K.S."/>
            <person name="Lee I."/>
            <person name="Chun J."/>
            <person name="Albuquerque L."/>
            <person name="da Costa M.S."/>
            <person name="Rainey F.A."/>
            <person name="Moe W.M."/>
        </authorList>
    </citation>
    <scope>NUCLEOTIDE SEQUENCE [LARGE SCALE GENOMIC DNA]</scope>
    <source>
        <strain evidence="12">NSZ-14</strain>
    </source>
</reference>
<dbReference type="Gene3D" id="1.10.8.100">
    <property type="entry name" value="Ribosomal RNA adenine dimethylase-like, domain 2"/>
    <property type="match status" value="1"/>
</dbReference>
<evidence type="ECO:0000256" key="6">
    <source>
        <dbReference type="ARBA" id="ARBA00022884"/>
    </source>
</evidence>
<dbReference type="InterPro" id="IPR011530">
    <property type="entry name" value="rRNA_adenine_dimethylase"/>
</dbReference>
<dbReference type="AlphaFoldDB" id="A0A1P8F4U1"/>
<feature type="binding site" evidence="7 8">
    <location>
        <position position="148"/>
    </location>
    <ligand>
        <name>S-adenosyl-L-methionine</name>
        <dbReference type="ChEBI" id="CHEBI:59789"/>
    </ligand>
</feature>
<feature type="domain" description="Ribosomal RNA adenine methylase transferase N-terminal" evidence="10">
    <location>
        <begin position="62"/>
        <end position="231"/>
    </location>
</feature>
<dbReference type="NCBIfam" id="TIGR00755">
    <property type="entry name" value="ksgA"/>
    <property type="match status" value="1"/>
</dbReference>
<evidence type="ECO:0000313" key="11">
    <source>
        <dbReference type="EMBL" id="APV43491.1"/>
    </source>
</evidence>
<evidence type="ECO:0000259" key="10">
    <source>
        <dbReference type="SMART" id="SM00650"/>
    </source>
</evidence>
<dbReference type="GO" id="GO:0003723">
    <property type="term" value="F:RNA binding"/>
    <property type="evidence" value="ECO:0007669"/>
    <property type="project" value="UniProtKB-UniRule"/>
</dbReference>
<evidence type="ECO:0000313" key="12">
    <source>
        <dbReference type="Proteomes" id="UP000185934"/>
    </source>
</evidence>
<organism evidence="11 12">
    <name type="scientific">Dehalogenimonas formicexedens</name>
    <dbReference type="NCBI Taxonomy" id="1839801"/>
    <lineage>
        <taxon>Bacteria</taxon>
        <taxon>Bacillati</taxon>
        <taxon>Chloroflexota</taxon>
        <taxon>Dehalococcoidia</taxon>
        <taxon>Dehalococcoidales</taxon>
        <taxon>Dehalococcoidaceae</taxon>
        <taxon>Dehalogenimonas</taxon>
    </lineage>
</organism>
<keyword evidence="1 7" id="KW-0963">Cytoplasm</keyword>
<dbReference type="KEGG" id="dfo:Dform_00128"/>
<dbReference type="PROSITE" id="PS51689">
    <property type="entry name" value="SAM_RNA_A_N6_MT"/>
    <property type="match status" value="1"/>
</dbReference>
<dbReference type="InterPro" id="IPR029063">
    <property type="entry name" value="SAM-dependent_MTases_sf"/>
</dbReference>
<dbReference type="GO" id="GO:0005829">
    <property type="term" value="C:cytosol"/>
    <property type="evidence" value="ECO:0007669"/>
    <property type="project" value="TreeGrafter"/>
</dbReference>
<dbReference type="SMART" id="SM00650">
    <property type="entry name" value="rADc"/>
    <property type="match status" value="1"/>
</dbReference>
<dbReference type="SUPFAM" id="SSF53335">
    <property type="entry name" value="S-adenosyl-L-methionine-dependent methyltransferases"/>
    <property type="match status" value="1"/>
</dbReference>
<dbReference type="InterPro" id="IPR020596">
    <property type="entry name" value="rRNA_Ade_Mease_Trfase_CS"/>
</dbReference>
<dbReference type="Proteomes" id="UP000185934">
    <property type="component" value="Chromosome"/>
</dbReference>
<feature type="binding site" evidence="7 8">
    <location>
        <position position="128"/>
    </location>
    <ligand>
        <name>S-adenosyl-L-methionine</name>
        <dbReference type="ChEBI" id="CHEBI:59789"/>
    </ligand>
</feature>
<feature type="binding site" evidence="7 8">
    <location>
        <position position="57"/>
    </location>
    <ligand>
        <name>S-adenosyl-L-methionine</name>
        <dbReference type="ChEBI" id="CHEBI:59789"/>
    </ligand>
</feature>
<dbReference type="GO" id="GO:0052908">
    <property type="term" value="F:16S rRNA (adenine(1518)-N(6)/adenine(1519)-N(6))-dimethyltransferase activity"/>
    <property type="evidence" value="ECO:0007669"/>
    <property type="project" value="UniProtKB-EC"/>
</dbReference>
<dbReference type="FunFam" id="3.40.50.150:FF:000023">
    <property type="entry name" value="Ribosomal RNA small subunit methyltransferase A"/>
    <property type="match status" value="1"/>
</dbReference>
<dbReference type="InterPro" id="IPR001737">
    <property type="entry name" value="KsgA/Erm"/>
</dbReference>
<evidence type="ECO:0000256" key="5">
    <source>
        <dbReference type="ARBA" id="ARBA00022691"/>
    </source>
</evidence>
<comment type="similarity">
    <text evidence="7">Belongs to the class I-like SAM-binding methyltransferase superfamily. rRNA adenine N(6)-methyltransferase family. RsmA subfamily.</text>
</comment>
<dbReference type="STRING" id="1839801.Dform_00128"/>
<proteinExistence type="inferred from homology"/>
<dbReference type="Pfam" id="PF00398">
    <property type="entry name" value="RrnaAD"/>
    <property type="match status" value="1"/>
</dbReference>
<feature type="binding site" evidence="7 8">
    <location>
        <position position="55"/>
    </location>
    <ligand>
        <name>S-adenosyl-L-methionine</name>
        <dbReference type="ChEBI" id="CHEBI:59789"/>
    </ligand>
</feature>
<keyword evidence="5 7" id="KW-0949">S-adenosyl-L-methionine</keyword>
<comment type="catalytic activity">
    <reaction evidence="7">
        <text>adenosine(1518)/adenosine(1519) in 16S rRNA + 4 S-adenosyl-L-methionine = N(6)-dimethyladenosine(1518)/N(6)-dimethyladenosine(1519) in 16S rRNA + 4 S-adenosyl-L-homocysteine + 4 H(+)</text>
        <dbReference type="Rhea" id="RHEA:19609"/>
        <dbReference type="Rhea" id="RHEA-COMP:10232"/>
        <dbReference type="Rhea" id="RHEA-COMP:10233"/>
        <dbReference type="ChEBI" id="CHEBI:15378"/>
        <dbReference type="ChEBI" id="CHEBI:57856"/>
        <dbReference type="ChEBI" id="CHEBI:59789"/>
        <dbReference type="ChEBI" id="CHEBI:74411"/>
        <dbReference type="ChEBI" id="CHEBI:74493"/>
        <dbReference type="EC" id="2.1.1.182"/>
    </reaction>
</comment>
<keyword evidence="12" id="KW-1185">Reference proteome</keyword>
<feature type="region of interest" description="Disordered" evidence="9">
    <location>
        <begin position="1"/>
        <end position="29"/>
    </location>
</feature>
<dbReference type="InterPro" id="IPR023165">
    <property type="entry name" value="rRNA_Ade_diMease-like_C"/>
</dbReference>
<name>A0A1P8F4U1_9CHLR</name>
<dbReference type="PROSITE" id="PS01131">
    <property type="entry name" value="RRNA_A_DIMETH"/>
    <property type="match status" value="1"/>
</dbReference>
<accession>A0A1P8F4U1</accession>
<dbReference type="EC" id="2.1.1.182" evidence="7"/>
<comment type="subcellular location">
    <subcellularLocation>
        <location evidence="7">Cytoplasm</location>
    </subcellularLocation>
</comment>
<sequence>MKRQMIDNQDPNIALTPPSGATSPGLPTPAASLMSETRALLDRYNLSARKGLGQNFLIDRGVLDKIIAAAGISRSDTIIEVGPGLGVLTRALAGRAGKVIAVEVDRGMAALLRETMSGLSNVDIVERDILETKIEELVGGEDFKVVANLPYYITSPVLRHFLESARQPSRLVVMVQREVAKQIVAQPPEMSLLSVAIQFYASPRIVTHVPAGAFYPPPKVSSAVLRLEVLPQRRLSMADEAVFFKLARAGFSTRRKQLINAISAGLEIDKDRGAGLLERAAIDPRRRAETLTIDDWLNVLRSYKENIV</sequence>
<keyword evidence="3 7" id="KW-0489">Methyltransferase</keyword>
<evidence type="ECO:0000256" key="7">
    <source>
        <dbReference type="HAMAP-Rule" id="MF_00607"/>
    </source>
</evidence>
<comment type="function">
    <text evidence="7">Specifically dimethylates two adjacent adenosines (A1518 and A1519) in the loop of a conserved hairpin near the 3'-end of 16S rRNA in the 30S particle. May play a critical role in biogenesis of 30S subunits.</text>
</comment>
<evidence type="ECO:0000256" key="3">
    <source>
        <dbReference type="ARBA" id="ARBA00022603"/>
    </source>
</evidence>
<dbReference type="PANTHER" id="PTHR11727:SF7">
    <property type="entry name" value="DIMETHYLADENOSINE TRANSFERASE-RELATED"/>
    <property type="match status" value="1"/>
</dbReference>
<feature type="compositionally biased region" description="Polar residues" evidence="9">
    <location>
        <begin position="1"/>
        <end position="11"/>
    </location>
</feature>
<dbReference type="CDD" id="cd02440">
    <property type="entry name" value="AdoMet_MTases"/>
    <property type="match status" value="1"/>
</dbReference>
<dbReference type="PANTHER" id="PTHR11727">
    <property type="entry name" value="DIMETHYLADENOSINE TRANSFERASE"/>
    <property type="match status" value="1"/>
</dbReference>
<evidence type="ECO:0000256" key="9">
    <source>
        <dbReference type="SAM" id="MobiDB-lite"/>
    </source>
</evidence>
<evidence type="ECO:0000256" key="8">
    <source>
        <dbReference type="PROSITE-ProRule" id="PRU01026"/>
    </source>
</evidence>
<keyword evidence="4 7" id="KW-0808">Transferase</keyword>
<dbReference type="EMBL" id="CP018258">
    <property type="protein sequence ID" value="APV43491.1"/>
    <property type="molecule type" value="Genomic_DNA"/>
</dbReference>
<dbReference type="HAMAP" id="MF_00607">
    <property type="entry name" value="16SrRNA_methyltr_A"/>
    <property type="match status" value="1"/>
</dbReference>
<protein>
    <recommendedName>
        <fullName evidence="7">Ribosomal RNA small subunit methyltransferase A</fullName>
        <ecNumber evidence="7">2.1.1.182</ecNumber>
    </recommendedName>
    <alternativeName>
        <fullName evidence="7">16S rRNA (adenine(1518)-N(6)/adenine(1519)-N(6))-dimethyltransferase</fullName>
    </alternativeName>
    <alternativeName>
        <fullName evidence="7">16S rRNA dimethyladenosine transferase</fullName>
    </alternativeName>
    <alternativeName>
        <fullName evidence="7">16S rRNA dimethylase</fullName>
    </alternativeName>
    <alternativeName>
        <fullName evidence="7">S-adenosylmethionine-6-N', N'-adenosyl(rRNA) dimethyltransferase</fullName>
    </alternativeName>
</protein>
<dbReference type="Gene3D" id="3.40.50.150">
    <property type="entry name" value="Vaccinia Virus protein VP39"/>
    <property type="match status" value="1"/>
</dbReference>